<reference evidence="1" key="1">
    <citation type="journal article" date="2020" name="Nature">
        <title>Giant virus diversity and host interactions through global metagenomics.</title>
        <authorList>
            <person name="Schulz F."/>
            <person name="Roux S."/>
            <person name="Paez-Espino D."/>
            <person name="Jungbluth S."/>
            <person name="Walsh D.A."/>
            <person name="Denef V.J."/>
            <person name="McMahon K.D."/>
            <person name="Konstantinidis K.T."/>
            <person name="Eloe-Fadrosh E.A."/>
            <person name="Kyrpides N.C."/>
            <person name="Woyke T."/>
        </authorList>
    </citation>
    <scope>NUCLEOTIDE SEQUENCE</scope>
    <source>
        <strain evidence="1">GVMAG-M-3300021425-30</strain>
    </source>
</reference>
<protein>
    <submittedName>
        <fullName evidence="1">Uncharacterized protein</fullName>
    </submittedName>
</protein>
<sequence>MEYSQPTDIHVDHGISLDNIDFQDFQKMAFIYNALDEGWQVVKKTDRYIFTKKHEGRKEVLSDDYLKKFIVKNFSLDKLIQ</sequence>
<dbReference type="EMBL" id="MN739471">
    <property type="protein sequence ID" value="QHT06620.1"/>
    <property type="molecule type" value="Genomic_DNA"/>
</dbReference>
<proteinExistence type="predicted"/>
<accession>A0A6C0CRY3</accession>
<organism evidence="1">
    <name type="scientific">viral metagenome</name>
    <dbReference type="NCBI Taxonomy" id="1070528"/>
    <lineage>
        <taxon>unclassified sequences</taxon>
        <taxon>metagenomes</taxon>
        <taxon>organismal metagenomes</taxon>
    </lineage>
</organism>
<dbReference type="AlphaFoldDB" id="A0A6C0CRY3"/>
<name>A0A6C0CRY3_9ZZZZ</name>
<evidence type="ECO:0000313" key="1">
    <source>
        <dbReference type="EMBL" id="QHT06620.1"/>
    </source>
</evidence>